<feature type="region of interest" description="Disordered" evidence="3">
    <location>
        <begin position="714"/>
        <end position="743"/>
    </location>
</feature>
<evidence type="ECO:0000256" key="1">
    <source>
        <dbReference type="ARBA" id="ARBA00022603"/>
    </source>
</evidence>
<dbReference type="SUPFAM" id="SSF53335">
    <property type="entry name" value="S-adenosyl-L-methionine-dependent methyltransferases"/>
    <property type="match status" value="1"/>
</dbReference>
<accession>A0A2P6TRG7</accession>
<dbReference type="STRING" id="3076.A0A2P6TRG7"/>
<dbReference type="EMBL" id="LHPG02000008">
    <property type="protein sequence ID" value="PRW56645.1"/>
    <property type="molecule type" value="Genomic_DNA"/>
</dbReference>
<dbReference type="GO" id="GO:0032259">
    <property type="term" value="P:methylation"/>
    <property type="evidence" value="ECO:0007669"/>
    <property type="project" value="UniProtKB-KW"/>
</dbReference>
<gene>
    <name evidence="6" type="ORF">C2E21_4649</name>
</gene>
<evidence type="ECO:0000259" key="4">
    <source>
        <dbReference type="Pfam" id="PF03781"/>
    </source>
</evidence>
<comment type="caution">
    <text evidence="6">The sequence shown here is derived from an EMBL/GenBank/DDBJ whole genome shotgun (WGS) entry which is preliminary data.</text>
</comment>
<dbReference type="InterPro" id="IPR005532">
    <property type="entry name" value="SUMF_dom"/>
</dbReference>
<dbReference type="Pfam" id="PF03781">
    <property type="entry name" value="FGE-sulfatase"/>
    <property type="match status" value="1"/>
</dbReference>
<protein>
    <submittedName>
        <fullName evidence="6">Meiotically up-regulated 158</fullName>
    </submittedName>
</protein>
<dbReference type="InterPro" id="IPR042095">
    <property type="entry name" value="SUMF_sf"/>
</dbReference>
<name>A0A2P6TRG7_CHLSO</name>
<dbReference type="InterPro" id="IPR016187">
    <property type="entry name" value="CTDL_fold"/>
</dbReference>
<evidence type="ECO:0000259" key="5">
    <source>
        <dbReference type="Pfam" id="PF10017"/>
    </source>
</evidence>
<sequence>MPSGGSGGGDGCSTPVSAPADLVCGLQRSPKYLPCRFLYDERGSQLYEQITQLPEYYPYETEKRLLAQHAAAIASQFPASSVVVELGCGDSTKTDLLLQALLDRHGPGSVRFCGVDCSAEALRQTERSLQRLVPGLPQAQVELIEAEYLAGVEEARRRHPGAMLSILWLGSSVGNFSSGEAAELLGALCRAAGERSQLLLGTDMWKDAGVLLRAYDDSQGVSSAFIRNGMRHALGTLGHPAAAEVASGLFAYEPVVNSERQQVEMWVRARRRVPDVLPGLHIEEGERVLVEISRKFTPEAVAAMASAAGLLPCGGAWGSAGLYSLTLLLTPAVALQRCWADTDSLFAHVQDWEAQPIELRHPFGFYFGHVAAFAKLKMLPQEPVTELDTMLSRGIDPLVHNPSQCHSHPAVPDCWPDQAQLTAYVAGVRAQLLAAVRQGVSGSAACAGVGIAAGNNGSCGSAAASVSMHALCMALEHERQHQETLCYMLAQQRRADAAAAAAGRPALLAPPGSTVAAANGGEAQLLASDGSADAVLPFFLQQCSYAGTSTATVPSQAMAATGPAAAVAPVVAPATPAKAERLPGTLSSLHLRGGPAAEPAAPAQQQFDCGGCEEAPAGFVRIPGGEVCVGIDPATERGFNWCCELGRAGPLAVPGLLVGQRPVTVAQFRRFAFQEQGYRRPELWDHAASRVFSANGQSMPATWSLLPADTCPPGTSAAATATNGSAPAAASGHASSPSSAGHSLQPSSFQQLWVHMPEGSYRWEEVADCPAYVSLAEAQAYTRWAGGRLMAEAEYELALSRAAQLSSARPASAAAGGSPGTAAAGEAPGAAAGRAGATGEAVPPAVHQLENGGWEWTATQLEPLPGWRPDPLYPEYSADFFDGHHYVLRGSSPYTHPGAARRSFRNFYQQLYPFVFAKFRLAKDG</sequence>
<keyword evidence="2" id="KW-0808">Transferase</keyword>
<dbReference type="PANTHER" id="PTHR43397">
    <property type="entry name" value="ERGOTHIONEINE BIOSYNTHESIS PROTEIN 1"/>
    <property type="match status" value="1"/>
</dbReference>
<dbReference type="OrthoDB" id="659at2759"/>
<dbReference type="InterPro" id="IPR019257">
    <property type="entry name" value="MeTrfase_dom"/>
</dbReference>
<dbReference type="InterPro" id="IPR051128">
    <property type="entry name" value="EgtD_Methyltrsf_superfamily"/>
</dbReference>
<evidence type="ECO:0000256" key="3">
    <source>
        <dbReference type="SAM" id="MobiDB-lite"/>
    </source>
</evidence>
<feature type="domain" description="Histidine-specific methyltransferase SAM-dependent" evidence="5">
    <location>
        <begin position="20"/>
        <end position="312"/>
    </location>
</feature>
<feature type="region of interest" description="Disordered" evidence="3">
    <location>
        <begin position="811"/>
        <end position="841"/>
    </location>
</feature>
<evidence type="ECO:0000313" key="7">
    <source>
        <dbReference type="Proteomes" id="UP000239899"/>
    </source>
</evidence>
<dbReference type="Gene3D" id="3.40.50.150">
    <property type="entry name" value="Vaccinia Virus protein VP39"/>
    <property type="match status" value="1"/>
</dbReference>
<evidence type="ECO:0000313" key="6">
    <source>
        <dbReference type="EMBL" id="PRW56645.1"/>
    </source>
</evidence>
<proteinExistence type="predicted"/>
<dbReference type="Pfam" id="PF10017">
    <property type="entry name" value="Methyltransf_33"/>
    <property type="match status" value="1"/>
</dbReference>
<dbReference type="InterPro" id="IPR029063">
    <property type="entry name" value="SAM-dependent_MTases_sf"/>
</dbReference>
<feature type="domain" description="Sulfatase-modifying factor enzyme-like" evidence="4">
    <location>
        <begin position="618"/>
        <end position="923"/>
    </location>
</feature>
<dbReference type="Proteomes" id="UP000239899">
    <property type="component" value="Unassembled WGS sequence"/>
</dbReference>
<reference evidence="6 7" key="1">
    <citation type="journal article" date="2018" name="Plant J.">
        <title>Genome sequences of Chlorella sorokiniana UTEX 1602 and Micractinium conductrix SAG 241.80: implications to maltose excretion by a green alga.</title>
        <authorList>
            <person name="Arriola M.B."/>
            <person name="Velmurugan N."/>
            <person name="Zhang Y."/>
            <person name="Plunkett M.H."/>
            <person name="Hondzo H."/>
            <person name="Barney B.M."/>
        </authorList>
    </citation>
    <scope>NUCLEOTIDE SEQUENCE [LARGE SCALE GENOMIC DNA]</scope>
    <source>
        <strain evidence="7">UTEX 1602</strain>
    </source>
</reference>
<keyword evidence="7" id="KW-1185">Reference proteome</keyword>
<dbReference type="SUPFAM" id="SSF56436">
    <property type="entry name" value="C-type lectin-like"/>
    <property type="match status" value="1"/>
</dbReference>
<keyword evidence="1" id="KW-0489">Methyltransferase</keyword>
<dbReference type="PANTHER" id="PTHR43397:SF1">
    <property type="entry name" value="ERGOTHIONEINE BIOSYNTHESIS PROTEIN 1"/>
    <property type="match status" value="1"/>
</dbReference>
<dbReference type="AlphaFoldDB" id="A0A2P6TRG7"/>
<evidence type="ECO:0000256" key="2">
    <source>
        <dbReference type="ARBA" id="ARBA00022679"/>
    </source>
</evidence>
<organism evidence="6 7">
    <name type="scientific">Chlorella sorokiniana</name>
    <name type="common">Freshwater green alga</name>
    <dbReference type="NCBI Taxonomy" id="3076"/>
    <lineage>
        <taxon>Eukaryota</taxon>
        <taxon>Viridiplantae</taxon>
        <taxon>Chlorophyta</taxon>
        <taxon>core chlorophytes</taxon>
        <taxon>Trebouxiophyceae</taxon>
        <taxon>Chlorellales</taxon>
        <taxon>Chlorellaceae</taxon>
        <taxon>Chlorella clade</taxon>
        <taxon>Chlorella</taxon>
    </lineage>
</organism>
<dbReference type="Gene3D" id="3.90.1580.10">
    <property type="entry name" value="paralog of FGE (formylglycine-generating enzyme)"/>
    <property type="match status" value="1"/>
</dbReference>
<dbReference type="GO" id="GO:0008168">
    <property type="term" value="F:methyltransferase activity"/>
    <property type="evidence" value="ECO:0007669"/>
    <property type="project" value="UniProtKB-KW"/>
</dbReference>